<evidence type="ECO:0000313" key="1">
    <source>
        <dbReference type="EMBL" id="MDP9897658.1"/>
    </source>
</evidence>
<protein>
    <recommendedName>
        <fullName evidence="3">Nucleotidyl transferase AbiEii/AbiGii toxin family protein</fullName>
    </recommendedName>
</protein>
<proteinExistence type="predicted"/>
<dbReference type="InterPro" id="IPR014942">
    <property type="entry name" value="AbiEii"/>
</dbReference>
<gene>
    <name evidence="1" type="ORF">J2W31_006806</name>
</gene>
<comment type="caution">
    <text evidence="1">The sequence shown here is derived from an EMBL/GenBank/DDBJ whole genome shotgun (WGS) entry which is preliminary data.</text>
</comment>
<dbReference type="RefSeq" id="WP_307512574.1">
    <property type="nucleotide sequence ID" value="NZ_JAUSRD010000032.1"/>
</dbReference>
<dbReference type="EMBL" id="JAUSRD010000032">
    <property type="protein sequence ID" value="MDP9897658.1"/>
    <property type="molecule type" value="Genomic_DNA"/>
</dbReference>
<dbReference type="Gene3D" id="3.10.450.620">
    <property type="entry name" value="JHP933, nucleotidyltransferase-like core domain"/>
    <property type="match status" value="1"/>
</dbReference>
<organism evidence="1 2">
    <name type="scientific">Variovorax boronicumulans</name>
    <dbReference type="NCBI Taxonomy" id="436515"/>
    <lineage>
        <taxon>Bacteria</taxon>
        <taxon>Pseudomonadati</taxon>
        <taxon>Pseudomonadota</taxon>
        <taxon>Betaproteobacteria</taxon>
        <taxon>Burkholderiales</taxon>
        <taxon>Comamonadaceae</taxon>
        <taxon>Variovorax</taxon>
    </lineage>
</organism>
<evidence type="ECO:0000313" key="2">
    <source>
        <dbReference type="Proteomes" id="UP001242045"/>
    </source>
</evidence>
<dbReference type="Pfam" id="PF08843">
    <property type="entry name" value="AbiEii"/>
    <property type="match status" value="1"/>
</dbReference>
<evidence type="ECO:0008006" key="3">
    <source>
        <dbReference type="Google" id="ProtNLM"/>
    </source>
</evidence>
<reference evidence="1" key="1">
    <citation type="submission" date="2023-07" db="EMBL/GenBank/DDBJ databases">
        <title>Sorghum-associated microbial communities from plants grown in Nebraska, USA.</title>
        <authorList>
            <person name="Schachtman D."/>
        </authorList>
    </citation>
    <scope>NUCLEOTIDE SEQUENCE</scope>
    <source>
        <strain evidence="1">DS3754</strain>
    </source>
</reference>
<name>A0AAW8D237_9BURK</name>
<dbReference type="AlphaFoldDB" id="A0AAW8D237"/>
<dbReference type="Proteomes" id="UP001242045">
    <property type="component" value="Unassembled WGS sequence"/>
</dbReference>
<sequence length="351" mass="39296">MPTRHLAPAFANLSTEDRALAIGDAAVRTGVSAVILEKDFWVSWLLGVLYALPEVAPHLVFKGGTSLSKVYGVIDRFSEDIDLCLVPDFVGADANAFDALGSRTRRDAAVLEMQQLCGAKAQEVVQPALEARIREALGTPQDFDAWLRYEVDAAARSPIIYFRYPTQERAGFAYIQREVKLELGTLTDQQPTGRYPIRPLVADAFPALFNDWQCEVTTLVLERTFWEKATILHSEFHRPPDQPMPDRYARHYSDMARLLEREDAAANLADAALCAHVVDWKGRVFPRAWARYDLARPGSFRLVPIESRRAALAQDYAAMQQMFISTPPAFDQVLERLAMAETQLNAGKEAP</sequence>
<accession>A0AAW8D237</accession>